<keyword evidence="2 3" id="KW-0378">Hydrolase</keyword>
<comment type="similarity">
    <text evidence="1">Belongs to the esterase D family.</text>
</comment>
<organism evidence="3 4">
    <name type="scientific">Peiella sedimenti</name>
    <dbReference type="NCBI Taxonomy" id="3061083"/>
    <lineage>
        <taxon>Bacteria</taxon>
        <taxon>Pseudomonadati</taxon>
        <taxon>Pseudomonadota</taxon>
        <taxon>Alphaproteobacteria</taxon>
        <taxon>Caulobacterales</taxon>
        <taxon>Caulobacteraceae</taxon>
        <taxon>Peiella</taxon>
    </lineage>
</organism>
<dbReference type="Gene3D" id="3.40.50.1820">
    <property type="entry name" value="alpha/beta hydrolase"/>
    <property type="match status" value="1"/>
</dbReference>
<dbReference type="RefSeq" id="WP_302109741.1">
    <property type="nucleotide sequence ID" value="NZ_JAUKTR010000003.1"/>
</dbReference>
<comment type="caution">
    <text evidence="3">The sequence shown here is derived from an EMBL/GenBank/DDBJ whole genome shotgun (WGS) entry which is preliminary data.</text>
</comment>
<dbReference type="EMBL" id="JAUKTR010000003">
    <property type="protein sequence ID" value="MDO1559305.1"/>
    <property type="molecule type" value="Genomic_DNA"/>
</dbReference>
<sequence length="269" mass="30521">MPFSQIIRLSSAVNGIEYLLYVRTPPSYADNPERRYRIVLTLDADYSFPLCAMHLEHLADRMDQGPDAILVSVAYAGAYPDRDRYRAERTRDYTPIAFPTGGYGPEFQRNSGGGPRFLDVLTDEVLPLIEARFRTAPGQRTLVGHSYGGLFCCWVLQERPHAFDQYLSVSPSLWYADEWLLVREAAGERAALTRPTLFYLGVGSWEEQPERNQRMVSQARRFGELLAARGDSNLQHEVRVFEDETHASIFPAAFSTGIRHLHYAARNSA</sequence>
<evidence type="ECO:0000256" key="2">
    <source>
        <dbReference type="ARBA" id="ARBA00022801"/>
    </source>
</evidence>
<evidence type="ECO:0000313" key="3">
    <source>
        <dbReference type="EMBL" id="MDO1559305.1"/>
    </source>
</evidence>
<dbReference type="InterPro" id="IPR052558">
    <property type="entry name" value="Siderophore_Hydrolase_D"/>
</dbReference>
<gene>
    <name evidence="3" type="ORF">Q0812_07680</name>
</gene>
<reference evidence="3" key="1">
    <citation type="submission" date="2023-07" db="EMBL/GenBank/DDBJ databases">
        <title>Brevundimonas soil sp. nov., isolated from the soil of chemical plant.</title>
        <authorList>
            <person name="Wu N."/>
        </authorList>
    </citation>
    <scope>NUCLEOTIDE SEQUENCE</scope>
    <source>
        <strain evidence="3">XZ-24</strain>
    </source>
</reference>
<keyword evidence="4" id="KW-1185">Reference proteome</keyword>
<dbReference type="PANTHER" id="PTHR40841">
    <property type="entry name" value="SIDEROPHORE TRIACETYLFUSARININE C ESTERASE"/>
    <property type="match status" value="1"/>
</dbReference>
<evidence type="ECO:0000256" key="1">
    <source>
        <dbReference type="ARBA" id="ARBA00005622"/>
    </source>
</evidence>
<dbReference type="InterPro" id="IPR000801">
    <property type="entry name" value="Esterase-like"/>
</dbReference>
<dbReference type="PANTHER" id="PTHR40841:SF2">
    <property type="entry name" value="SIDEROPHORE-DEGRADING ESTERASE (EUROFUNG)"/>
    <property type="match status" value="1"/>
</dbReference>
<protein>
    <submittedName>
        <fullName evidence="3">Alpha/beta hydrolase-fold protein</fullName>
    </submittedName>
</protein>
<dbReference type="InterPro" id="IPR029058">
    <property type="entry name" value="AB_hydrolase_fold"/>
</dbReference>
<dbReference type="GO" id="GO:0016787">
    <property type="term" value="F:hydrolase activity"/>
    <property type="evidence" value="ECO:0007669"/>
    <property type="project" value="UniProtKB-KW"/>
</dbReference>
<dbReference type="SUPFAM" id="SSF53474">
    <property type="entry name" value="alpha/beta-Hydrolases"/>
    <property type="match status" value="1"/>
</dbReference>
<name>A0ABT8SL74_9CAUL</name>
<dbReference type="Proteomes" id="UP001169063">
    <property type="component" value="Unassembled WGS sequence"/>
</dbReference>
<evidence type="ECO:0000313" key="4">
    <source>
        <dbReference type="Proteomes" id="UP001169063"/>
    </source>
</evidence>
<proteinExistence type="inferred from homology"/>
<dbReference type="Pfam" id="PF00756">
    <property type="entry name" value="Esterase"/>
    <property type="match status" value="1"/>
</dbReference>
<accession>A0ABT8SL74</accession>